<dbReference type="RefSeq" id="YP_010667965.1">
    <property type="nucleotide sequence ID" value="NC_070952.1"/>
</dbReference>
<dbReference type="KEGG" id="vg:77944091"/>
<reference evidence="1" key="1">
    <citation type="submission" date="2021-07" db="EMBL/GenBank/DDBJ databases">
        <authorList>
            <person name="Roth S.J."/>
            <person name="Krukonis G.P."/>
            <person name="Delesalle V.A."/>
        </authorList>
    </citation>
    <scope>NUCLEOTIDE SEQUENCE</scope>
</reference>
<name>A0AAE7X1Z1_9CAUD</name>
<evidence type="ECO:0000313" key="2">
    <source>
        <dbReference type="Proteomes" id="UP000827517"/>
    </source>
</evidence>
<keyword evidence="2" id="KW-1185">Reference proteome</keyword>
<organism evidence="1 2">
    <name type="scientific">Erwinia phage AH04</name>
    <dbReference type="NCBI Taxonomy" id="2869569"/>
    <lineage>
        <taxon>Viruses</taxon>
        <taxon>Duplodnaviria</taxon>
        <taxon>Heunggongvirae</taxon>
        <taxon>Uroviricota</taxon>
        <taxon>Caudoviricetes</taxon>
        <taxon>Chimalliviridae</taxon>
        <taxon>Meadowvirus</taxon>
        <taxon>Meadowvirus AH04</taxon>
    </lineage>
</organism>
<sequence>MIIVSGTNSKKINDPVFLSARKFMQDRLAKLEAQGPSSELDLEKARYTGLTAKDVQIEPPVSFEDNIVRCCFVSRKTGFLRADILVEHVDVSEIFTEFSVAVTEYADTDTFIAKVQSGEQAEGVVFIRDKAIYGIVLAEADANPDEVMRIMGDIYWDKITVNTSDVIDDETKSGGTFSIEAINIDTTQGNLYIIEQIQALD</sequence>
<dbReference type="EMBL" id="MZ501267">
    <property type="protein sequence ID" value="QZA70686.1"/>
    <property type="molecule type" value="Genomic_DNA"/>
</dbReference>
<dbReference type="Proteomes" id="UP000827517">
    <property type="component" value="Segment"/>
</dbReference>
<dbReference type="GeneID" id="77944091"/>
<evidence type="ECO:0000313" key="1">
    <source>
        <dbReference type="EMBL" id="QZA70686.1"/>
    </source>
</evidence>
<gene>
    <name evidence="1" type="primary">211</name>
    <name evidence="1" type="ORF">AH04_211</name>
</gene>
<proteinExistence type="predicted"/>
<protein>
    <submittedName>
        <fullName evidence="1">Uncharacterized protein</fullName>
    </submittedName>
</protein>
<accession>A0AAE7X1Z1</accession>